<feature type="repeat" description="ANK" evidence="3">
    <location>
        <begin position="63"/>
        <end position="95"/>
    </location>
</feature>
<dbReference type="SMART" id="SM00248">
    <property type="entry name" value="ANK"/>
    <property type="match status" value="2"/>
</dbReference>
<protein>
    <submittedName>
        <fullName evidence="4">Ankyrin repeats (3 copies)</fullName>
    </submittedName>
</protein>
<dbReference type="AlphaFoldDB" id="A0A5C6E9R5"/>
<gene>
    <name evidence="4" type="ORF">Poly51_59460</name>
</gene>
<dbReference type="GO" id="GO:0085020">
    <property type="term" value="P:protein K6-linked ubiquitination"/>
    <property type="evidence" value="ECO:0007669"/>
    <property type="project" value="TreeGrafter"/>
</dbReference>
<dbReference type="InterPro" id="IPR002110">
    <property type="entry name" value="Ankyrin_rpt"/>
</dbReference>
<dbReference type="PANTHER" id="PTHR24171">
    <property type="entry name" value="ANKYRIN REPEAT DOMAIN-CONTAINING PROTEIN 39-RELATED"/>
    <property type="match status" value="1"/>
</dbReference>
<dbReference type="EMBL" id="SJPW01000010">
    <property type="protein sequence ID" value="TWU44677.1"/>
    <property type="molecule type" value="Genomic_DNA"/>
</dbReference>
<keyword evidence="1" id="KW-0677">Repeat</keyword>
<dbReference type="PANTHER" id="PTHR24171:SF8">
    <property type="entry name" value="BRCA1-ASSOCIATED RING DOMAIN PROTEIN 1"/>
    <property type="match status" value="1"/>
</dbReference>
<organism evidence="4 5">
    <name type="scientific">Rubripirellula tenax</name>
    <dbReference type="NCBI Taxonomy" id="2528015"/>
    <lineage>
        <taxon>Bacteria</taxon>
        <taxon>Pseudomonadati</taxon>
        <taxon>Planctomycetota</taxon>
        <taxon>Planctomycetia</taxon>
        <taxon>Pirellulales</taxon>
        <taxon>Pirellulaceae</taxon>
        <taxon>Rubripirellula</taxon>
    </lineage>
</organism>
<evidence type="ECO:0000313" key="4">
    <source>
        <dbReference type="EMBL" id="TWU44677.1"/>
    </source>
</evidence>
<reference evidence="4 5" key="1">
    <citation type="submission" date="2019-02" db="EMBL/GenBank/DDBJ databases">
        <title>Deep-cultivation of Planctomycetes and their phenomic and genomic characterization uncovers novel biology.</title>
        <authorList>
            <person name="Wiegand S."/>
            <person name="Jogler M."/>
            <person name="Boedeker C."/>
            <person name="Pinto D."/>
            <person name="Vollmers J."/>
            <person name="Rivas-Marin E."/>
            <person name="Kohn T."/>
            <person name="Peeters S.H."/>
            <person name="Heuer A."/>
            <person name="Rast P."/>
            <person name="Oberbeckmann S."/>
            <person name="Bunk B."/>
            <person name="Jeske O."/>
            <person name="Meyerdierks A."/>
            <person name="Storesund J.E."/>
            <person name="Kallscheuer N."/>
            <person name="Luecker S."/>
            <person name="Lage O.M."/>
            <person name="Pohl T."/>
            <person name="Merkel B.J."/>
            <person name="Hornburger P."/>
            <person name="Mueller R.-W."/>
            <person name="Bruemmer F."/>
            <person name="Labrenz M."/>
            <person name="Spormann A.M."/>
            <person name="Op Den Camp H."/>
            <person name="Overmann J."/>
            <person name="Amann R."/>
            <person name="Jetten M.S.M."/>
            <person name="Mascher T."/>
            <person name="Medema M.H."/>
            <person name="Devos D.P."/>
            <person name="Kaster A.-K."/>
            <person name="Ovreas L."/>
            <person name="Rohde M."/>
            <person name="Galperin M.Y."/>
            <person name="Jogler C."/>
        </authorList>
    </citation>
    <scope>NUCLEOTIDE SEQUENCE [LARGE SCALE GENOMIC DNA]</scope>
    <source>
        <strain evidence="4 5">Poly51</strain>
    </source>
</reference>
<dbReference type="SUPFAM" id="SSF48403">
    <property type="entry name" value="Ankyrin repeat"/>
    <property type="match status" value="1"/>
</dbReference>
<evidence type="ECO:0000256" key="2">
    <source>
        <dbReference type="ARBA" id="ARBA00023043"/>
    </source>
</evidence>
<keyword evidence="5" id="KW-1185">Reference proteome</keyword>
<dbReference type="Gene3D" id="1.25.40.20">
    <property type="entry name" value="Ankyrin repeat-containing domain"/>
    <property type="match status" value="1"/>
</dbReference>
<evidence type="ECO:0000256" key="3">
    <source>
        <dbReference type="PROSITE-ProRule" id="PRU00023"/>
    </source>
</evidence>
<sequence length="228" mass="24946">MPALIKLANDRDWIGLASALGSIAKPLPQSQRAELFVRSVVSGDTKLLAKIMSLGISPNAVWNTYTPLTTACELLDAKVIRWLLKQGADVRKKGYDQATGLIAIAKLGLEWDDATLREEGVRIARFLLKFGCPVNARDVVGRTALDYAFESNWLALTKLLVRSGAKLRYCEDGGAMAGFYMVRMSGTSDACAQYLKAGGKPTHIVTEDLTVLDWAQKCGRHDLVQMLT</sequence>
<dbReference type="PROSITE" id="PS50088">
    <property type="entry name" value="ANK_REPEAT"/>
    <property type="match status" value="1"/>
</dbReference>
<comment type="caution">
    <text evidence="4">The sequence shown here is derived from an EMBL/GenBank/DDBJ whole genome shotgun (WGS) entry which is preliminary data.</text>
</comment>
<keyword evidence="2 3" id="KW-0040">ANK repeat</keyword>
<accession>A0A5C6E9R5</accession>
<evidence type="ECO:0000256" key="1">
    <source>
        <dbReference type="ARBA" id="ARBA00022737"/>
    </source>
</evidence>
<evidence type="ECO:0000313" key="5">
    <source>
        <dbReference type="Proteomes" id="UP000318288"/>
    </source>
</evidence>
<proteinExistence type="predicted"/>
<name>A0A5C6E9R5_9BACT</name>
<dbReference type="GO" id="GO:0004842">
    <property type="term" value="F:ubiquitin-protein transferase activity"/>
    <property type="evidence" value="ECO:0007669"/>
    <property type="project" value="TreeGrafter"/>
</dbReference>
<dbReference type="Proteomes" id="UP000318288">
    <property type="component" value="Unassembled WGS sequence"/>
</dbReference>
<dbReference type="InterPro" id="IPR036770">
    <property type="entry name" value="Ankyrin_rpt-contain_sf"/>
</dbReference>